<accession>A0A6M5YHY4</accession>
<sequence length="93" mass="10209">MEWHATATGERGMNTTTTNTASGAAEYLDVNDLAALLRCSSRHVRKLVVDRVLPAPIRLGALTRWSRAVVVRWLEERGGGPAADRGGRRVQVR</sequence>
<dbReference type="InterPro" id="IPR041657">
    <property type="entry name" value="HTH_17"/>
</dbReference>
<evidence type="ECO:0000259" key="1">
    <source>
        <dbReference type="Pfam" id="PF12728"/>
    </source>
</evidence>
<reference evidence="3" key="1">
    <citation type="submission" date="2020-05" db="EMBL/GenBank/DDBJ databases">
        <title>Frigoriglobus tundricola gen. nov., sp. nov., a psychrotolerant cellulolytic planctomycete of the family Gemmataceae with two divergent copies of 16S rRNA gene.</title>
        <authorList>
            <person name="Kulichevskaya I.S."/>
            <person name="Ivanova A.A."/>
            <person name="Naumoff D.G."/>
            <person name="Beletsky A.V."/>
            <person name="Rijpstra W.I.C."/>
            <person name="Sinninghe Damste J.S."/>
            <person name="Mardanov A.V."/>
            <person name="Ravin N.V."/>
            <person name="Dedysh S.N."/>
        </authorList>
    </citation>
    <scope>NUCLEOTIDE SEQUENCE [LARGE SCALE GENOMIC DNA]</scope>
    <source>
        <strain evidence="3">PL17</strain>
    </source>
</reference>
<evidence type="ECO:0000313" key="3">
    <source>
        <dbReference type="Proteomes" id="UP000503447"/>
    </source>
</evidence>
<gene>
    <name evidence="2" type="ORF">FTUN_0439</name>
</gene>
<keyword evidence="3" id="KW-1185">Reference proteome</keyword>
<dbReference type="Pfam" id="PF12728">
    <property type="entry name" value="HTH_17"/>
    <property type="match status" value="1"/>
</dbReference>
<feature type="domain" description="Helix-turn-helix" evidence="1">
    <location>
        <begin position="27"/>
        <end position="77"/>
    </location>
</feature>
<evidence type="ECO:0000313" key="2">
    <source>
        <dbReference type="EMBL" id="QJW92941.1"/>
    </source>
</evidence>
<organism evidence="2 3">
    <name type="scientific">Frigoriglobus tundricola</name>
    <dbReference type="NCBI Taxonomy" id="2774151"/>
    <lineage>
        <taxon>Bacteria</taxon>
        <taxon>Pseudomonadati</taxon>
        <taxon>Planctomycetota</taxon>
        <taxon>Planctomycetia</taxon>
        <taxon>Gemmatales</taxon>
        <taxon>Gemmataceae</taxon>
        <taxon>Frigoriglobus</taxon>
    </lineage>
</organism>
<dbReference type="Proteomes" id="UP000503447">
    <property type="component" value="Chromosome"/>
</dbReference>
<protein>
    <recommendedName>
        <fullName evidence="1">Helix-turn-helix domain-containing protein</fullName>
    </recommendedName>
</protein>
<dbReference type="EMBL" id="CP053452">
    <property type="protein sequence ID" value="QJW92941.1"/>
    <property type="molecule type" value="Genomic_DNA"/>
</dbReference>
<name>A0A6M5YHY4_9BACT</name>
<dbReference type="KEGG" id="ftj:FTUN_0439"/>
<dbReference type="AlphaFoldDB" id="A0A6M5YHY4"/>
<proteinExistence type="predicted"/>